<dbReference type="RefSeq" id="WP_251777182.1">
    <property type="nucleotide sequence ID" value="NZ_JAMKFE010000003.1"/>
</dbReference>
<evidence type="ECO:0000313" key="3">
    <source>
        <dbReference type="Proteomes" id="UP001165541"/>
    </source>
</evidence>
<sequence>MTAASTSCGLPPLAATPRVARAPVVRAYRPADLPAVYETCLRTGWHGGDAAAHCPEARLPGDLFGGPYAALEPGLVFVAEDGLGVAGHVLGTADTLAFARCTEARWWPAQRRRHPLPDPDDERPAAWLVRALHQGVPTDMPFLDDYPAHLHIGLLPRAQRRGLGAALVKRLCAALQARGAVGVHLGVSALNPHAIGFYEHLGFETLESHEWGRWMGCRW</sequence>
<dbReference type="InterPro" id="IPR051822">
    <property type="entry name" value="Glycosyl_Hydrolase_84"/>
</dbReference>
<dbReference type="InterPro" id="IPR016181">
    <property type="entry name" value="Acyl_CoA_acyltransferase"/>
</dbReference>
<comment type="caution">
    <text evidence="2">The sequence shown here is derived from an EMBL/GenBank/DDBJ whole genome shotgun (WGS) entry which is preliminary data.</text>
</comment>
<protein>
    <submittedName>
        <fullName evidence="2">GNAT family N-acetyltransferase</fullName>
    </submittedName>
</protein>
<dbReference type="Gene3D" id="3.40.630.30">
    <property type="match status" value="1"/>
</dbReference>
<name>A0ABT0YJW0_9BURK</name>
<dbReference type="PROSITE" id="PS51186">
    <property type="entry name" value="GNAT"/>
    <property type="match status" value="1"/>
</dbReference>
<dbReference type="InterPro" id="IPR000182">
    <property type="entry name" value="GNAT_dom"/>
</dbReference>
<feature type="domain" description="N-acetyltransferase" evidence="1">
    <location>
        <begin position="23"/>
        <end position="219"/>
    </location>
</feature>
<evidence type="ECO:0000313" key="2">
    <source>
        <dbReference type="EMBL" id="MCM5678990.1"/>
    </source>
</evidence>
<dbReference type="PANTHER" id="PTHR13170:SF16">
    <property type="entry name" value="PROTEIN O-GLCNACASE"/>
    <property type="match status" value="1"/>
</dbReference>
<keyword evidence="3" id="KW-1185">Reference proteome</keyword>
<dbReference type="SUPFAM" id="SSF55729">
    <property type="entry name" value="Acyl-CoA N-acyltransferases (Nat)"/>
    <property type="match status" value="1"/>
</dbReference>
<dbReference type="EMBL" id="JAMKFE010000003">
    <property type="protein sequence ID" value="MCM5678990.1"/>
    <property type="molecule type" value="Genomic_DNA"/>
</dbReference>
<dbReference type="CDD" id="cd04301">
    <property type="entry name" value="NAT_SF"/>
    <property type="match status" value="1"/>
</dbReference>
<accession>A0ABT0YJW0</accession>
<gene>
    <name evidence="2" type="ORF">M8A51_05530</name>
</gene>
<dbReference type="Pfam" id="PF00583">
    <property type="entry name" value="Acetyltransf_1"/>
    <property type="match status" value="1"/>
</dbReference>
<dbReference type="Proteomes" id="UP001165541">
    <property type="component" value="Unassembled WGS sequence"/>
</dbReference>
<dbReference type="PANTHER" id="PTHR13170">
    <property type="entry name" value="O-GLCNACASE"/>
    <property type="match status" value="1"/>
</dbReference>
<reference evidence="2" key="1">
    <citation type="submission" date="2022-05" db="EMBL/GenBank/DDBJ databases">
        <title>Schlegelella sp. nov., isolated from mangrove soil.</title>
        <authorList>
            <person name="Liu Y."/>
            <person name="Ge X."/>
            <person name="Liu W."/>
        </authorList>
    </citation>
    <scope>NUCLEOTIDE SEQUENCE</scope>
    <source>
        <strain evidence="2">S2-27</strain>
    </source>
</reference>
<proteinExistence type="predicted"/>
<evidence type="ECO:0000259" key="1">
    <source>
        <dbReference type="PROSITE" id="PS51186"/>
    </source>
</evidence>
<organism evidence="2 3">
    <name type="scientific">Caldimonas mangrovi</name>
    <dbReference type="NCBI Taxonomy" id="2944811"/>
    <lineage>
        <taxon>Bacteria</taxon>
        <taxon>Pseudomonadati</taxon>
        <taxon>Pseudomonadota</taxon>
        <taxon>Betaproteobacteria</taxon>
        <taxon>Burkholderiales</taxon>
        <taxon>Sphaerotilaceae</taxon>
        <taxon>Caldimonas</taxon>
    </lineage>
</organism>